<name>A0A098BVS3_9NOCA</name>
<evidence type="ECO:0000256" key="1">
    <source>
        <dbReference type="SAM" id="Coils"/>
    </source>
</evidence>
<feature type="coiled-coil region" evidence="1">
    <location>
        <begin position="102"/>
        <end position="139"/>
    </location>
</feature>
<keyword evidence="1" id="KW-0175">Coiled coil</keyword>
<dbReference type="Pfam" id="PF01464">
    <property type="entry name" value="SLT"/>
    <property type="match status" value="1"/>
</dbReference>
<feature type="domain" description="Transglycosylase SLT" evidence="3">
    <location>
        <begin position="1276"/>
        <end position="1352"/>
    </location>
</feature>
<dbReference type="Gene3D" id="1.10.530.10">
    <property type="match status" value="1"/>
</dbReference>
<feature type="transmembrane region" description="Helical" evidence="2">
    <location>
        <begin position="759"/>
        <end position="788"/>
    </location>
</feature>
<feature type="transmembrane region" description="Helical" evidence="2">
    <location>
        <begin position="800"/>
        <end position="820"/>
    </location>
</feature>
<dbReference type="InterPro" id="IPR023346">
    <property type="entry name" value="Lysozyme-like_dom_sf"/>
</dbReference>
<reference evidence="5 6" key="1">
    <citation type="journal article" date="2014" name="Genome Announc.">
        <title>Draft Genome Sequence of Propane- and Butane-Oxidizing Actinobacterium Rhodococcus ruber IEGM 231.</title>
        <authorList>
            <person name="Ivshina I.B."/>
            <person name="Kuyukina M.S."/>
            <person name="Krivoruchko A.V."/>
            <person name="Barbe V."/>
            <person name="Fischer C."/>
        </authorList>
    </citation>
    <scope>NUCLEOTIDE SEQUENCE [LARGE SCALE GENOMIC DNA]</scope>
</reference>
<evidence type="ECO:0000259" key="3">
    <source>
        <dbReference type="Pfam" id="PF01464"/>
    </source>
</evidence>
<dbReference type="OrthoDB" id="177147at2"/>
<evidence type="ECO:0000313" key="6">
    <source>
        <dbReference type="Proteomes" id="UP000042997"/>
    </source>
</evidence>
<keyword evidence="2" id="KW-0812">Transmembrane</keyword>
<dbReference type="NCBIfam" id="TIGR02675">
    <property type="entry name" value="tape_meas_nterm"/>
    <property type="match status" value="1"/>
</dbReference>
<feature type="transmembrane region" description="Helical" evidence="2">
    <location>
        <begin position="841"/>
        <end position="861"/>
    </location>
</feature>
<feature type="coiled-coil region" evidence="1">
    <location>
        <begin position="46"/>
        <end position="73"/>
    </location>
</feature>
<keyword evidence="2" id="KW-0472">Membrane</keyword>
<proteinExistence type="predicted"/>
<dbReference type="SUPFAM" id="SSF53955">
    <property type="entry name" value="Lysozyme-like"/>
    <property type="match status" value="1"/>
</dbReference>
<dbReference type="RefSeq" id="WP_052455363.1">
    <property type="nucleotide sequence ID" value="NZ_JABFDS010000001.1"/>
</dbReference>
<dbReference type="InterPro" id="IPR008258">
    <property type="entry name" value="Transglycosylase_SLT_dom_1"/>
</dbReference>
<evidence type="ECO:0000313" key="5">
    <source>
        <dbReference type="EMBL" id="CDZ92297.1"/>
    </source>
</evidence>
<evidence type="ECO:0000259" key="4">
    <source>
        <dbReference type="Pfam" id="PF20155"/>
    </source>
</evidence>
<dbReference type="Proteomes" id="UP000042997">
    <property type="component" value="Unassembled WGS sequence"/>
</dbReference>
<dbReference type="InterPro" id="IPR013491">
    <property type="entry name" value="Tape_meas_N"/>
</dbReference>
<dbReference type="EMBL" id="CCSD01000109">
    <property type="protein sequence ID" value="CDZ92297.1"/>
    <property type="molecule type" value="Genomic_DNA"/>
</dbReference>
<accession>A0A098BVS3</accession>
<sequence>MPDLSGGTAFVDVMPSMRGYFQRVRREIQGNPVEHQIEPSVDKSALDKAKKDLERAQKTVEASSQKVQALRRREADAAGATEVAEAKLQSLRERGVTDVGRLTAAEQSLAKAKRASQAASEELQRAEAAQRAAADAQRSAQSRVARVEARFDGQQAEQEADGFFSRILRRADDTGPGIGSRIASGIGRTLKTGMIAAGGAAAGFLGTAITLGIGRLTAIDDARGKLRGLGHDAASIDTIMTSALESVKGTAFGLGDAATIAASAVAAGIAPGKDLTRYLKLTADAASIAGASLDEMGSIFNKVQTNGVAMTDDLQQLADRGIPIFTWLQKEYGVTGESLREMVMMGKVDAATFQKVIEENIGGAALASGTTVSGAFDNAKAALGRFGAALVGPFFDQTTGVLGAITSKLDEMTNRVGPWAQKVSDSIRFAFELLVNGNYDGALGTALGLEEDSPIVAQLLGFRDKVGQFLDEYGPRLSDVFGKLRDAAIAAAPAVKEIVTSLGTAMGSAGLTTWELLVRTLEALAPAIETVLIPALGTLAGVMSENQGAVNTLIGGYLGFHAVGTVFDTAISGLESVKGAVGEVTGVIDTGKELYQTYTDATYGIAQAQSTLSGKMAAAAGAIRGKAAAENLSTLAATRALVAEKLHAGAMKVKAIAVKAATAAQWLWNAALNANPIGLILVAIGALVAGLVWFFTKTETGRRLWEQIWTAIQNAVRWAWENVIKPAWEGIQAGFAKIGQILQGVWDNVLSPVFTAIKYAVGIVLAAFVLLGMIFGVVWDAIVAVAQWAWNTVLRPVFDAIMWVFGQVGAFFGWVWNTLIKPAWDALAFGISWVWENIIRPAWDALTAALTAIGNFFVWVWNTLIKPAWDALGAGIAWVWDTIIRPAWDALTAALQAVGNFFTWIWNSVIKPAWDALGAGIKWVVDNVLIPIWDTLKGALDLVGRAFESVVDWIGRVWDRIKAIAAKPVRFIVETVYNKGIVAAWNKVAGWLDIEPLQEADLGELGHYAVGGRVRGPGGPADDKVPAMLSNGEYVVRTEAARAIGYDTLDRLNRRPRRMGESDYFHYAGGGRVQGGAELTTEIQRSMWDAVRTAFPGAVLTSGTRYQDVGSGYDFHMAGQAIDLGGPMQQIASWIAATYPNSLELFWDPGPNIDEGRPTGAIGGHSDHVHWAMSQMVTSDGRLVSAEGGSRGGGAGFLRRLAAGLFDGVMDPIGRAIPEFGGGQIGRLPKLAFDKFRNGVRDWILNRSDAVEGSSVPGSGPVVDQVRQAFAPYGWDTGAQWDAVDYIVSRESSWNPLARNPSSGAFGLFQFLGSTKDQYLPDENPNPLIQGQAGARYISDRYGDPLGARSFWEANHWYDDGGIARGRGIMMKDIIRPERVLDPDMTRSFDEKLIPILDRLTSLSVDDVLTASDRNALVSVDLSGAQIYGQYIEQQHVVDDKATARSVRRETKRAMVEAGLG</sequence>
<feature type="domain" description="Tape measure protein N-terminal" evidence="4">
    <location>
        <begin position="218"/>
        <end position="387"/>
    </location>
</feature>
<evidence type="ECO:0000256" key="2">
    <source>
        <dbReference type="SAM" id="Phobius"/>
    </source>
</evidence>
<feature type="transmembrane region" description="Helical" evidence="2">
    <location>
        <begin position="677"/>
        <end position="695"/>
    </location>
</feature>
<dbReference type="Pfam" id="PF20155">
    <property type="entry name" value="TMP_3"/>
    <property type="match status" value="1"/>
</dbReference>
<gene>
    <name evidence="5" type="ORF">RHRU231_930176</name>
</gene>
<organism evidence="5 6">
    <name type="scientific">Rhodococcus ruber</name>
    <dbReference type="NCBI Taxonomy" id="1830"/>
    <lineage>
        <taxon>Bacteria</taxon>
        <taxon>Bacillati</taxon>
        <taxon>Actinomycetota</taxon>
        <taxon>Actinomycetes</taxon>
        <taxon>Mycobacteriales</taxon>
        <taxon>Nocardiaceae</taxon>
        <taxon>Rhodococcus</taxon>
    </lineage>
</organism>
<keyword evidence="2" id="KW-1133">Transmembrane helix</keyword>
<protein>
    <submittedName>
        <fullName evidence="5">Uncharacterized protein</fullName>
    </submittedName>
</protein>